<feature type="chain" id="PRO_5038686007" description="Lipoprotein" evidence="1">
    <location>
        <begin position="26"/>
        <end position="140"/>
    </location>
</feature>
<dbReference type="AlphaFoldDB" id="A0A1R4JNH8"/>
<evidence type="ECO:0000313" key="3">
    <source>
        <dbReference type="Proteomes" id="UP000196778"/>
    </source>
</evidence>
<feature type="signal peptide" evidence="1">
    <location>
        <begin position="1"/>
        <end position="25"/>
    </location>
</feature>
<proteinExistence type="predicted"/>
<dbReference type="PROSITE" id="PS51257">
    <property type="entry name" value="PROKAR_LIPOPROTEIN"/>
    <property type="match status" value="1"/>
</dbReference>
<evidence type="ECO:0000313" key="2">
    <source>
        <dbReference type="EMBL" id="SJN33343.1"/>
    </source>
</evidence>
<dbReference type="Proteomes" id="UP000196778">
    <property type="component" value="Unassembled WGS sequence"/>
</dbReference>
<organism evidence="2 3">
    <name type="scientific">Mycetocola reblochoni REB411</name>
    <dbReference type="NCBI Taxonomy" id="1255698"/>
    <lineage>
        <taxon>Bacteria</taxon>
        <taxon>Bacillati</taxon>
        <taxon>Actinomycetota</taxon>
        <taxon>Actinomycetes</taxon>
        <taxon>Micrococcales</taxon>
        <taxon>Microbacteriaceae</taxon>
        <taxon>Mycetocola</taxon>
    </lineage>
</organism>
<accession>A0A1R4JNH8</accession>
<keyword evidence="3" id="KW-1185">Reference proteome</keyword>
<protein>
    <recommendedName>
        <fullName evidence="4">Lipoprotein</fullName>
    </recommendedName>
</protein>
<evidence type="ECO:0000256" key="1">
    <source>
        <dbReference type="SAM" id="SignalP"/>
    </source>
</evidence>
<evidence type="ECO:0008006" key="4">
    <source>
        <dbReference type="Google" id="ProtNLM"/>
    </source>
</evidence>
<dbReference type="OrthoDB" id="5083495at2"/>
<keyword evidence="1" id="KW-0732">Signal</keyword>
<name>A0A1R4JNH8_9MICO</name>
<dbReference type="EMBL" id="FUKR01000048">
    <property type="protein sequence ID" value="SJN33343.1"/>
    <property type="molecule type" value="Genomic_DNA"/>
</dbReference>
<reference evidence="3" key="1">
    <citation type="submission" date="2017-02" db="EMBL/GenBank/DDBJ databases">
        <authorList>
            <person name="Dridi B."/>
        </authorList>
    </citation>
    <scope>NUCLEOTIDE SEQUENCE [LARGE SCALE GENOMIC DNA]</scope>
    <source>
        <strain evidence="3">EB411</strain>
    </source>
</reference>
<sequence>MARRPARGPAAVLVLLGVLGTSACAPGGAEECASWPELSSEQQRTDASQLVVIGTVDERDGDERMLGVDAAAWTVTVDETLKGDAEAGSRIRVVSTPETCGSGDWSDPLDTDTPLVLYLVGDDQGNWATVTPFDGTAPAV</sequence>
<gene>
    <name evidence="2" type="ORF">FM119_08370</name>
</gene>
<dbReference type="RefSeq" id="WP_087137216.1">
    <property type="nucleotide sequence ID" value="NZ_FUKR01000048.1"/>
</dbReference>